<dbReference type="Proteomes" id="UP000612746">
    <property type="component" value="Unassembled WGS sequence"/>
</dbReference>
<evidence type="ECO:0000256" key="1">
    <source>
        <dbReference type="SAM" id="Phobius"/>
    </source>
</evidence>
<dbReference type="GO" id="GO:0045047">
    <property type="term" value="P:protein targeting to ER"/>
    <property type="evidence" value="ECO:0007669"/>
    <property type="project" value="InterPro"/>
</dbReference>
<reference evidence="2" key="1">
    <citation type="submission" date="2020-12" db="EMBL/GenBank/DDBJ databases">
        <title>Metabolic potential, ecology and presence of endohyphal bacteria is reflected in genomic diversity of Mucoromycotina.</title>
        <authorList>
            <person name="Muszewska A."/>
            <person name="Okrasinska A."/>
            <person name="Steczkiewicz K."/>
            <person name="Drgas O."/>
            <person name="Orlowska M."/>
            <person name="Perlinska-Lenart U."/>
            <person name="Aleksandrzak-Piekarczyk T."/>
            <person name="Szatraj K."/>
            <person name="Zielenkiewicz U."/>
            <person name="Pilsyk S."/>
            <person name="Malc E."/>
            <person name="Mieczkowski P."/>
            <person name="Kruszewska J.S."/>
            <person name="Biernat P."/>
            <person name="Pawlowska J."/>
        </authorList>
    </citation>
    <scope>NUCLEOTIDE SEQUENCE</scope>
    <source>
        <strain evidence="2">WA0000051536</strain>
    </source>
</reference>
<dbReference type="EMBL" id="JAEPRA010000013">
    <property type="protein sequence ID" value="KAG2176841.1"/>
    <property type="molecule type" value="Genomic_DNA"/>
</dbReference>
<evidence type="ECO:0000313" key="2">
    <source>
        <dbReference type="EMBL" id="KAG2176841.1"/>
    </source>
</evidence>
<dbReference type="InterPro" id="IPR012098">
    <property type="entry name" value="SND3_fun"/>
</dbReference>
<sequence length="194" mass="21849">MTPPPTWLSHPLFNVASFFILGQVAKRMNLEDPDNLFYARAVYVMAQATIIGLSYWLISKVDKKNDTTILRYVEPAKPDWEGNKGTEKLVVTNHKDYDIAEIKKTITQTLTGVGIIAFLHLQFKFTQPLVVQSVLAFKTFFLSKEALIHVWGEPTVGVLRRPFKNESPFGGMTGGAFLTDKASIKRAEKAMKNE</sequence>
<dbReference type="GO" id="GO:0005739">
    <property type="term" value="C:mitochondrion"/>
    <property type="evidence" value="ECO:0007669"/>
    <property type="project" value="TreeGrafter"/>
</dbReference>
<feature type="transmembrane region" description="Helical" evidence="1">
    <location>
        <begin position="37"/>
        <end position="58"/>
    </location>
</feature>
<dbReference type="GO" id="GO:0005783">
    <property type="term" value="C:endoplasmic reticulum"/>
    <property type="evidence" value="ECO:0007669"/>
    <property type="project" value="InterPro"/>
</dbReference>
<dbReference type="AlphaFoldDB" id="A0A8H7U936"/>
<accession>A0A8H7U936</accession>
<dbReference type="OrthoDB" id="18139at2759"/>
<keyword evidence="3" id="KW-1185">Reference proteome</keyword>
<protein>
    <submittedName>
        <fullName evidence="2">Uncharacterized protein</fullName>
    </submittedName>
</protein>
<dbReference type="PANTHER" id="PTHR28112:SF1">
    <property type="entry name" value="SRP-INDEPENDENT TARGETING PROTEIN 3"/>
    <property type="match status" value="1"/>
</dbReference>
<proteinExistence type="predicted"/>
<organism evidence="2 3">
    <name type="scientific">Umbelopsis vinacea</name>
    <dbReference type="NCBI Taxonomy" id="44442"/>
    <lineage>
        <taxon>Eukaryota</taxon>
        <taxon>Fungi</taxon>
        <taxon>Fungi incertae sedis</taxon>
        <taxon>Mucoromycota</taxon>
        <taxon>Mucoromycotina</taxon>
        <taxon>Umbelopsidomycetes</taxon>
        <taxon>Umbelopsidales</taxon>
        <taxon>Umbelopsidaceae</taxon>
        <taxon>Umbelopsis</taxon>
    </lineage>
</organism>
<dbReference type="PANTHER" id="PTHR28112">
    <property type="entry name" value="SRP-INDEPENDENT TARGETING PROTEIN 3"/>
    <property type="match status" value="1"/>
</dbReference>
<keyword evidence="1" id="KW-0472">Membrane</keyword>
<evidence type="ECO:0000313" key="3">
    <source>
        <dbReference type="Proteomes" id="UP000612746"/>
    </source>
</evidence>
<dbReference type="Pfam" id="PF10032">
    <property type="entry name" value="Pho88"/>
    <property type="match status" value="1"/>
</dbReference>
<gene>
    <name evidence="2" type="ORF">INT44_007505</name>
</gene>
<keyword evidence="1" id="KW-1133">Transmembrane helix</keyword>
<keyword evidence="1" id="KW-0812">Transmembrane</keyword>
<comment type="caution">
    <text evidence="2">The sequence shown here is derived from an EMBL/GenBank/DDBJ whole genome shotgun (WGS) entry which is preliminary data.</text>
</comment>
<name>A0A8H7U936_9FUNG</name>